<sequence>MKRLFVMCLTTIVFTAFWCTTVFAAEELYTDTGEPSKTILIETEGQPITRGLFVNDHTVTFDILWTVSSSGWIRADMQQFTSPATTYFKMWCSQTMQQPNGSIVSGGSATMMYCTNFFWKDGKHFTSRGPYTCYGQFSGWLSALSMTYKQPKTESRTY</sequence>
<keyword evidence="1" id="KW-0732">Signal</keyword>
<name>A0A926HLC2_9FIRM</name>
<dbReference type="RefSeq" id="WP_249284357.1">
    <property type="nucleotide sequence ID" value="NZ_JACRSO010000001.1"/>
</dbReference>
<evidence type="ECO:0000313" key="2">
    <source>
        <dbReference type="EMBL" id="MBC8528334.1"/>
    </source>
</evidence>
<keyword evidence="3" id="KW-1185">Reference proteome</keyword>
<evidence type="ECO:0000313" key="3">
    <source>
        <dbReference type="Proteomes" id="UP000654279"/>
    </source>
</evidence>
<feature type="signal peptide" evidence="1">
    <location>
        <begin position="1"/>
        <end position="24"/>
    </location>
</feature>
<organism evidence="2 3">
    <name type="scientific">Luoshenia tenuis</name>
    <dbReference type="NCBI Taxonomy" id="2763654"/>
    <lineage>
        <taxon>Bacteria</taxon>
        <taxon>Bacillati</taxon>
        <taxon>Bacillota</taxon>
        <taxon>Clostridia</taxon>
        <taxon>Christensenellales</taxon>
        <taxon>Christensenellaceae</taxon>
        <taxon>Luoshenia</taxon>
    </lineage>
</organism>
<dbReference type="AlphaFoldDB" id="A0A926HLC2"/>
<feature type="chain" id="PRO_5037345822" evidence="1">
    <location>
        <begin position="25"/>
        <end position="158"/>
    </location>
</feature>
<dbReference type="EMBL" id="JACRSO010000001">
    <property type="protein sequence ID" value="MBC8528334.1"/>
    <property type="molecule type" value="Genomic_DNA"/>
</dbReference>
<protein>
    <submittedName>
        <fullName evidence="2">Uncharacterized protein</fullName>
    </submittedName>
</protein>
<gene>
    <name evidence="2" type="ORF">H8699_02630</name>
</gene>
<accession>A0A926HLC2</accession>
<proteinExistence type="predicted"/>
<comment type="caution">
    <text evidence="2">The sequence shown here is derived from an EMBL/GenBank/DDBJ whole genome shotgun (WGS) entry which is preliminary data.</text>
</comment>
<dbReference type="Proteomes" id="UP000654279">
    <property type="component" value="Unassembled WGS sequence"/>
</dbReference>
<evidence type="ECO:0000256" key="1">
    <source>
        <dbReference type="SAM" id="SignalP"/>
    </source>
</evidence>
<reference evidence="2" key="1">
    <citation type="submission" date="2020-08" db="EMBL/GenBank/DDBJ databases">
        <title>Genome public.</title>
        <authorList>
            <person name="Liu C."/>
            <person name="Sun Q."/>
        </authorList>
    </citation>
    <scope>NUCLEOTIDE SEQUENCE</scope>
    <source>
        <strain evidence="2">NSJ-44</strain>
    </source>
</reference>